<dbReference type="EMBL" id="JAUPEV010000004">
    <property type="protein sequence ID" value="MDO7252960.1"/>
    <property type="molecule type" value="Genomic_DNA"/>
</dbReference>
<dbReference type="NCBIfam" id="TIGR01367">
    <property type="entry name" value="pyrE_Therm"/>
    <property type="match status" value="1"/>
</dbReference>
<evidence type="ECO:0000256" key="5">
    <source>
        <dbReference type="ARBA" id="ARBA00022842"/>
    </source>
</evidence>
<dbReference type="Proteomes" id="UP001177258">
    <property type="component" value="Unassembled WGS sequence"/>
</dbReference>
<comment type="catalytic activity">
    <reaction evidence="7">
        <text>orotidine 5'-phosphate + diphosphate = orotate + 5-phospho-alpha-D-ribose 1-diphosphate</text>
        <dbReference type="Rhea" id="RHEA:10380"/>
        <dbReference type="ChEBI" id="CHEBI:30839"/>
        <dbReference type="ChEBI" id="CHEBI:33019"/>
        <dbReference type="ChEBI" id="CHEBI:57538"/>
        <dbReference type="ChEBI" id="CHEBI:58017"/>
        <dbReference type="EC" id="2.4.2.10"/>
    </reaction>
</comment>
<reference evidence="9 11" key="3">
    <citation type="journal article" date="2024" name="Syst. Appl. Microbiol.">
        <title>Helicobacter cappadocius sp. nov., from lizards: The first psychrotrophic Helicobacter species.</title>
        <authorList>
            <person name="Aydin F."/>
            <person name="Tarhane S."/>
            <person name="Karakaya E."/>
            <person name="Abay S."/>
            <person name="Kayman T."/>
            <person name="Guran O."/>
            <person name="Bozkurt E."/>
            <person name="Uzum N."/>
            <person name="Avci A."/>
            <person name="Olgun K."/>
            <person name="Jablonski D."/>
            <person name="Guran C."/>
            <person name="Burcin Saticioglu I."/>
        </authorList>
    </citation>
    <scope>NUCLEOTIDE SEQUENCE [LARGE SCALE GENOMIC DNA]</scope>
    <source>
        <strain evidence="9">Faydin-H75</strain>
        <strain evidence="11">faydin-H76</strain>
    </source>
</reference>
<dbReference type="InterPro" id="IPR000836">
    <property type="entry name" value="PRTase_dom"/>
</dbReference>
<dbReference type="GO" id="GO:0019856">
    <property type="term" value="P:pyrimidine nucleobase biosynthetic process"/>
    <property type="evidence" value="ECO:0007669"/>
    <property type="project" value="InterPro"/>
</dbReference>
<dbReference type="Gene3D" id="3.40.50.2020">
    <property type="match status" value="1"/>
</dbReference>
<dbReference type="Proteomes" id="UP001240777">
    <property type="component" value="Unassembled WGS sequence"/>
</dbReference>
<dbReference type="GO" id="GO:0004588">
    <property type="term" value="F:orotate phosphoribosyltransferase activity"/>
    <property type="evidence" value="ECO:0007669"/>
    <property type="project" value="UniProtKB-UniRule"/>
</dbReference>
<dbReference type="AlphaFoldDB" id="A0AA90PV54"/>
<evidence type="ECO:0000256" key="1">
    <source>
        <dbReference type="ARBA" id="ARBA00004889"/>
    </source>
</evidence>
<comment type="caution">
    <text evidence="7">Lacks conserved residue(s) required for the propagation of feature annotation.</text>
</comment>
<dbReference type="EMBL" id="JAUYZK010000005">
    <property type="protein sequence ID" value="MDP2539050.1"/>
    <property type="molecule type" value="Genomic_DNA"/>
</dbReference>
<evidence type="ECO:0000256" key="3">
    <source>
        <dbReference type="ARBA" id="ARBA00022676"/>
    </source>
</evidence>
<sequence length="204" mass="22302">MDIDIRKYYMDADALLQGHFLLSSGNHSDHYLQSAKVLEKPDVAQTLAEALSNQIKDYGLVVDCVCSPALGGILAGYELARALGVRFIFTERIEGVMTLRRGFEVKPNEKVLICEDIITTGGSALEAAQCIQAQNGEVVAYAGLANRGFCKRVGSNLQRKPESKLPENVPLFALEDFIFNMYDPKDCPLCKDGSKAIKPGSRGN</sequence>
<comment type="pathway">
    <text evidence="1 7">Pyrimidine metabolism; UMP biosynthesis via de novo pathway; UMP from orotate: step 1/2.</text>
</comment>
<keyword evidence="4 7" id="KW-0808">Transferase</keyword>
<gene>
    <name evidence="7 10" type="primary">pyrE</name>
    <name evidence="9" type="ORF">Q5I04_03405</name>
    <name evidence="10" type="ORF">Q5I06_04595</name>
</gene>
<dbReference type="PANTHER" id="PTHR19278:SF9">
    <property type="entry name" value="URIDINE 5'-MONOPHOSPHATE SYNTHASE"/>
    <property type="match status" value="1"/>
</dbReference>
<evidence type="ECO:0000259" key="8">
    <source>
        <dbReference type="Pfam" id="PF00156"/>
    </source>
</evidence>
<comment type="caution">
    <text evidence="10">The sequence shown here is derived from an EMBL/GenBank/DDBJ whole genome shotgun (WGS) entry which is preliminary data.</text>
</comment>
<evidence type="ECO:0000313" key="11">
    <source>
        <dbReference type="Proteomes" id="UP001177258"/>
    </source>
</evidence>
<keyword evidence="3 7" id="KW-0328">Glycosyltransferase</keyword>
<evidence type="ECO:0000313" key="12">
    <source>
        <dbReference type="Proteomes" id="UP001240777"/>
    </source>
</evidence>
<reference evidence="10 12" key="1">
    <citation type="submission" date="2023-07" db="EMBL/GenBank/DDBJ databases">
        <title>Unpublished Manusciprt.</title>
        <authorList>
            <person name="Aydin F."/>
            <person name="Tarhane S."/>
            <person name="Saticioglu I.B."/>
            <person name="Karakaya E."/>
            <person name="Abay S."/>
            <person name="Guran O."/>
            <person name="Bozkurt E."/>
            <person name="Uzum N."/>
            <person name="Olgun K."/>
            <person name="Jablonski D."/>
        </authorList>
    </citation>
    <scope>NUCLEOTIDE SEQUENCE</scope>
    <source>
        <strain evidence="12">faydin-H75</strain>
        <strain evidence="10">Faydin-H76</strain>
    </source>
</reference>
<dbReference type="PANTHER" id="PTHR19278">
    <property type="entry name" value="OROTATE PHOSPHORIBOSYLTRANSFERASE"/>
    <property type="match status" value="1"/>
</dbReference>
<keyword evidence="6 7" id="KW-0665">Pyrimidine biosynthesis</keyword>
<proteinExistence type="inferred from homology"/>
<feature type="binding site" description="in other chain" evidence="7">
    <location>
        <begin position="115"/>
        <end position="123"/>
    </location>
    <ligand>
        <name>5-phospho-alpha-D-ribose 1-diphosphate</name>
        <dbReference type="ChEBI" id="CHEBI:58017"/>
        <note>ligand shared between dimeric partners</note>
    </ligand>
</feature>
<evidence type="ECO:0000256" key="2">
    <source>
        <dbReference type="ARBA" id="ARBA00011971"/>
    </source>
</evidence>
<dbReference type="SUPFAM" id="SSF53271">
    <property type="entry name" value="PRTase-like"/>
    <property type="match status" value="1"/>
</dbReference>
<feature type="binding site" evidence="7">
    <location>
        <position position="92"/>
    </location>
    <ligand>
        <name>5-phospho-alpha-D-ribose 1-diphosphate</name>
        <dbReference type="ChEBI" id="CHEBI:58017"/>
        <note>ligand shared between dimeric partners</note>
    </ligand>
</feature>
<comment type="cofactor">
    <cofactor evidence="7">
        <name>Mg(2+)</name>
        <dbReference type="ChEBI" id="CHEBI:18420"/>
    </cofactor>
</comment>
<dbReference type="Pfam" id="PF00156">
    <property type="entry name" value="Pribosyltran"/>
    <property type="match status" value="1"/>
</dbReference>
<feature type="binding site" evidence="7">
    <location>
        <position position="147"/>
    </location>
    <ligand>
        <name>orotate</name>
        <dbReference type="ChEBI" id="CHEBI:30839"/>
    </ligand>
</feature>
<dbReference type="HAMAP" id="MF_01208">
    <property type="entry name" value="PyrE"/>
    <property type="match status" value="1"/>
</dbReference>
<evidence type="ECO:0000313" key="10">
    <source>
        <dbReference type="EMBL" id="MDP2539050.1"/>
    </source>
</evidence>
<dbReference type="EC" id="2.4.2.10" evidence="2 7"/>
<evidence type="ECO:0000313" key="9">
    <source>
        <dbReference type="EMBL" id="MDO7252960.1"/>
    </source>
</evidence>
<accession>A0AA90PV54</accession>
<comment type="function">
    <text evidence="7">Catalyzes the transfer of a ribosyl phosphate group from 5-phosphoribose 1-diphosphate to orotate, leading to the formation of orotidine monophosphate (OMP).</text>
</comment>
<dbReference type="InterPro" id="IPR023031">
    <property type="entry name" value="OPRT"/>
</dbReference>
<dbReference type="InterPro" id="IPR006273">
    <property type="entry name" value="Orotate_PRibTrfase_bac"/>
</dbReference>
<feature type="binding site" evidence="7">
    <location>
        <position position="119"/>
    </location>
    <ligand>
        <name>orotate</name>
        <dbReference type="ChEBI" id="CHEBI:30839"/>
    </ligand>
</feature>
<evidence type="ECO:0000256" key="6">
    <source>
        <dbReference type="ARBA" id="ARBA00022975"/>
    </source>
</evidence>
<dbReference type="CDD" id="cd06223">
    <property type="entry name" value="PRTases_typeI"/>
    <property type="match status" value="1"/>
</dbReference>
<evidence type="ECO:0000256" key="7">
    <source>
        <dbReference type="HAMAP-Rule" id="MF_01208"/>
    </source>
</evidence>
<reference evidence="9" key="2">
    <citation type="submission" date="2023-07" db="EMBL/GenBank/DDBJ databases">
        <authorList>
            <person name="Aydin F."/>
            <person name="Tarhane S."/>
            <person name="Saticioglu I.B."/>
            <person name="Karakaya E."/>
            <person name="Abay S."/>
            <person name="Guran O."/>
            <person name="Bozkurt E."/>
            <person name="Uzum N."/>
            <person name="Olgun K."/>
            <person name="Jablonski D."/>
        </authorList>
    </citation>
    <scope>NUCLEOTIDE SEQUENCE</scope>
    <source>
        <strain evidence="9">Faydin-H75</strain>
    </source>
</reference>
<organism evidence="10 11">
    <name type="scientific">Helicobacter cappadocius</name>
    <dbReference type="NCBI Taxonomy" id="3063998"/>
    <lineage>
        <taxon>Bacteria</taxon>
        <taxon>Pseudomonadati</taxon>
        <taxon>Campylobacterota</taxon>
        <taxon>Epsilonproteobacteria</taxon>
        <taxon>Campylobacterales</taxon>
        <taxon>Helicobacteraceae</taxon>
        <taxon>Helicobacter</taxon>
    </lineage>
</organism>
<dbReference type="GO" id="GO:0000287">
    <property type="term" value="F:magnesium ion binding"/>
    <property type="evidence" value="ECO:0007669"/>
    <property type="project" value="UniProtKB-UniRule"/>
</dbReference>
<dbReference type="GO" id="GO:0044205">
    <property type="term" value="P:'de novo' UMP biosynthetic process"/>
    <property type="evidence" value="ECO:0007669"/>
    <property type="project" value="UniProtKB-UniRule"/>
</dbReference>
<protein>
    <recommendedName>
        <fullName evidence="2 7">Orotate phosphoribosyltransferase</fullName>
        <shortName evidence="7">OPRT</shortName>
        <shortName evidence="7">OPRTase</shortName>
        <ecNumber evidence="2 7">2.4.2.10</ecNumber>
    </recommendedName>
</protein>
<comment type="subunit">
    <text evidence="7">Homodimer.</text>
</comment>
<dbReference type="InterPro" id="IPR029057">
    <property type="entry name" value="PRTase-like"/>
</dbReference>
<evidence type="ECO:0000256" key="4">
    <source>
        <dbReference type="ARBA" id="ARBA00022679"/>
    </source>
</evidence>
<dbReference type="RefSeq" id="WP_305516805.1">
    <property type="nucleotide sequence ID" value="NZ_JAUPEV010000004.1"/>
</dbReference>
<keyword evidence="5 7" id="KW-0460">Magnesium</keyword>
<feature type="domain" description="Phosphoribosyltransferase" evidence="8">
    <location>
        <begin position="37"/>
        <end position="148"/>
    </location>
</feature>
<comment type="similarity">
    <text evidence="7">Belongs to the purine/pyrimidine phosphoribosyltransferase family. PyrE subfamily.</text>
</comment>
<keyword evidence="12" id="KW-1185">Reference proteome</keyword>
<name>A0AA90PV54_9HELI</name>